<gene>
    <name evidence="10" type="ORF">FPE_LOCUS2673</name>
</gene>
<feature type="domain" description="Aminotransferase class I/classII large" evidence="9">
    <location>
        <begin position="174"/>
        <end position="291"/>
    </location>
</feature>
<accession>A0AAD1YUP7</accession>
<evidence type="ECO:0000259" key="9">
    <source>
        <dbReference type="Pfam" id="PF00155"/>
    </source>
</evidence>
<comment type="pathway">
    <text evidence="6">Photosynthesis; C4 acid pathway.</text>
</comment>
<dbReference type="Proteomes" id="UP000834106">
    <property type="component" value="Chromosome 2"/>
</dbReference>
<evidence type="ECO:0000313" key="10">
    <source>
        <dbReference type="EMBL" id="CAI9755242.1"/>
    </source>
</evidence>
<evidence type="ECO:0000256" key="7">
    <source>
        <dbReference type="ARBA" id="ARBA00025785"/>
    </source>
</evidence>
<dbReference type="EMBL" id="OU503037">
    <property type="protein sequence ID" value="CAI9755242.1"/>
    <property type="molecule type" value="Genomic_DNA"/>
</dbReference>
<dbReference type="Gene3D" id="3.40.640.10">
    <property type="entry name" value="Type I PLP-dependent aspartate aminotransferase-like (Major domain)"/>
    <property type="match status" value="2"/>
</dbReference>
<dbReference type="GO" id="GO:0004021">
    <property type="term" value="F:L-alanine:2-oxoglutarate aminotransferase activity"/>
    <property type="evidence" value="ECO:0007669"/>
    <property type="project" value="TreeGrafter"/>
</dbReference>
<dbReference type="InterPro" id="IPR045088">
    <property type="entry name" value="ALAT1/2-like"/>
</dbReference>
<dbReference type="PANTHER" id="PTHR11751">
    <property type="entry name" value="ALANINE AMINOTRANSFERASE"/>
    <property type="match status" value="1"/>
</dbReference>
<dbReference type="SUPFAM" id="SSF53383">
    <property type="entry name" value="PLP-dependent transferases"/>
    <property type="match status" value="1"/>
</dbReference>
<feature type="region of interest" description="Disordered" evidence="8">
    <location>
        <begin position="35"/>
        <end position="81"/>
    </location>
</feature>
<feature type="compositionally biased region" description="Polar residues" evidence="8">
    <location>
        <begin position="40"/>
        <end position="52"/>
    </location>
</feature>
<protein>
    <recommendedName>
        <fullName evidence="9">Aminotransferase class I/classII large domain-containing protein</fullName>
    </recommendedName>
</protein>
<dbReference type="CDD" id="cd00609">
    <property type="entry name" value="AAT_like"/>
    <property type="match status" value="1"/>
</dbReference>
<keyword evidence="11" id="KW-1185">Reference proteome</keyword>
<keyword evidence="5" id="KW-0663">Pyridoxal phosphate</keyword>
<sequence>MQPEVRSALDPIVGEDETEVGEVVVGDEVNHQVASDFEISESQSVGTENQNAVDEEILPRRDLSQPLPDFGDSSATVSSSSEPNITRKLSLKLRSPSVLFYSHFLERAFQILNQIPERATGAYSHTQGIKGLRDTIASAIEARNGYPANPNDIFLIDGASPAVHIFMQLLIRSEKDGWGLEISELKNQLETAKSKSITVRAVVAINPGNPTGQVLAESNQREIVDFCKNEGLVLLADEVYHENVCVPDEKFHSFKKVSQSTKYGEEDIPLVSLQSISKGYYGECGRRGGYMEVTGFSSEIRENVLEMLLTCLLSIKKKKIREHRGIRFLAGVCLAFPVFF</sequence>
<comment type="subunit">
    <text evidence="2">Homodimer.</text>
</comment>
<keyword evidence="4" id="KW-0808">Transferase</keyword>
<evidence type="ECO:0000256" key="5">
    <source>
        <dbReference type="ARBA" id="ARBA00022898"/>
    </source>
</evidence>
<evidence type="ECO:0000256" key="3">
    <source>
        <dbReference type="ARBA" id="ARBA00022576"/>
    </source>
</evidence>
<comment type="cofactor">
    <cofactor evidence="1">
        <name>pyridoxal 5'-phosphate</name>
        <dbReference type="ChEBI" id="CHEBI:597326"/>
    </cofactor>
</comment>
<organism evidence="10 11">
    <name type="scientific">Fraxinus pennsylvanica</name>
    <dbReference type="NCBI Taxonomy" id="56036"/>
    <lineage>
        <taxon>Eukaryota</taxon>
        <taxon>Viridiplantae</taxon>
        <taxon>Streptophyta</taxon>
        <taxon>Embryophyta</taxon>
        <taxon>Tracheophyta</taxon>
        <taxon>Spermatophyta</taxon>
        <taxon>Magnoliopsida</taxon>
        <taxon>eudicotyledons</taxon>
        <taxon>Gunneridae</taxon>
        <taxon>Pentapetalae</taxon>
        <taxon>asterids</taxon>
        <taxon>lamiids</taxon>
        <taxon>Lamiales</taxon>
        <taxon>Oleaceae</taxon>
        <taxon>Oleeae</taxon>
        <taxon>Fraxinus</taxon>
    </lineage>
</organism>
<proteinExistence type="inferred from homology"/>
<dbReference type="GO" id="GO:0030170">
    <property type="term" value="F:pyridoxal phosphate binding"/>
    <property type="evidence" value="ECO:0007669"/>
    <property type="project" value="InterPro"/>
</dbReference>
<dbReference type="InterPro" id="IPR015424">
    <property type="entry name" value="PyrdxlP-dep_Trfase"/>
</dbReference>
<dbReference type="AlphaFoldDB" id="A0AAD1YUP7"/>
<evidence type="ECO:0000256" key="4">
    <source>
        <dbReference type="ARBA" id="ARBA00022679"/>
    </source>
</evidence>
<reference evidence="10" key="1">
    <citation type="submission" date="2023-05" db="EMBL/GenBank/DDBJ databases">
        <authorList>
            <person name="Huff M."/>
        </authorList>
    </citation>
    <scope>NUCLEOTIDE SEQUENCE</scope>
</reference>
<dbReference type="InterPro" id="IPR004839">
    <property type="entry name" value="Aminotransferase_I/II_large"/>
</dbReference>
<name>A0AAD1YUP7_9LAMI</name>
<feature type="region of interest" description="Disordered" evidence="8">
    <location>
        <begin position="1"/>
        <end position="20"/>
    </location>
</feature>
<evidence type="ECO:0000256" key="1">
    <source>
        <dbReference type="ARBA" id="ARBA00001933"/>
    </source>
</evidence>
<dbReference type="InterPro" id="IPR015421">
    <property type="entry name" value="PyrdxlP-dep_Trfase_major"/>
</dbReference>
<evidence type="ECO:0000313" key="11">
    <source>
        <dbReference type="Proteomes" id="UP000834106"/>
    </source>
</evidence>
<evidence type="ECO:0000256" key="6">
    <source>
        <dbReference type="ARBA" id="ARBA00025709"/>
    </source>
</evidence>
<dbReference type="Pfam" id="PF00155">
    <property type="entry name" value="Aminotran_1_2"/>
    <property type="match status" value="1"/>
</dbReference>
<evidence type="ECO:0000256" key="8">
    <source>
        <dbReference type="SAM" id="MobiDB-lite"/>
    </source>
</evidence>
<comment type="similarity">
    <text evidence="7">Belongs to the class-I pyridoxal-phosphate-dependent aminotransferase family. Alanine aminotransferase subfamily.</text>
</comment>
<keyword evidence="3" id="KW-0032">Aminotransferase</keyword>
<evidence type="ECO:0000256" key="2">
    <source>
        <dbReference type="ARBA" id="ARBA00011738"/>
    </source>
</evidence>
<dbReference type="PANTHER" id="PTHR11751:SF29">
    <property type="entry name" value="ALANINE TRANSAMINASE"/>
    <property type="match status" value="1"/>
</dbReference>